<accession>A0A2P2IQ24</accession>
<reference evidence="1" key="1">
    <citation type="submission" date="2018-02" db="EMBL/GenBank/DDBJ databases">
        <title>Rhizophora mucronata_Transcriptome.</title>
        <authorList>
            <person name="Meera S.P."/>
            <person name="Sreeshan A."/>
            <person name="Augustine A."/>
        </authorList>
    </citation>
    <scope>NUCLEOTIDE SEQUENCE</scope>
    <source>
        <tissue evidence="1">Leaf</tissue>
    </source>
</reference>
<dbReference type="EMBL" id="GGEC01002845">
    <property type="protein sequence ID" value="MBW83328.1"/>
    <property type="molecule type" value="Transcribed_RNA"/>
</dbReference>
<dbReference type="AlphaFoldDB" id="A0A2P2IQ24"/>
<name>A0A2P2IQ24_RHIMU</name>
<protein>
    <submittedName>
        <fullName evidence="1">Uncharacterized protein</fullName>
    </submittedName>
</protein>
<evidence type="ECO:0000313" key="1">
    <source>
        <dbReference type="EMBL" id="MBW83328.1"/>
    </source>
</evidence>
<proteinExistence type="predicted"/>
<organism evidence="1">
    <name type="scientific">Rhizophora mucronata</name>
    <name type="common">Asiatic mangrove</name>
    <dbReference type="NCBI Taxonomy" id="61149"/>
    <lineage>
        <taxon>Eukaryota</taxon>
        <taxon>Viridiplantae</taxon>
        <taxon>Streptophyta</taxon>
        <taxon>Embryophyta</taxon>
        <taxon>Tracheophyta</taxon>
        <taxon>Spermatophyta</taxon>
        <taxon>Magnoliopsida</taxon>
        <taxon>eudicotyledons</taxon>
        <taxon>Gunneridae</taxon>
        <taxon>Pentapetalae</taxon>
        <taxon>rosids</taxon>
        <taxon>fabids</taxon>
        <taxon>Malpighiales</taxon>
        <taxon>Rhizophoraceae</taxon>
        <taxon>Rhizophora</taxon>
    </lineage>
</organism>
<sequence length="91" mass="10787">MKLLCPGYKRPRPWCLVPYMCYKRTFDSTVPYCKQLCNISFERRDDFSFSTQNSCFTKCTIYRQEPMRTIAPCLQPQYPLASTTHQIINTN</sequence>